<dbReference type="Gene3D" id="3.90.180.10">
    <property type="entry name" value="Medium-chain alcohol dehydrogenases, catalytic domain"/>
    <property type="match status" value="1"/>
</dbReference>
<dbReference type="CDD" id="cd05289">
    <property type="entry name" value="MDR_like_2"/>
    <property type="match status" value="1"/>
</dbReference>
<dbReference type="PANTHER" id="PTHR44013">
    <property type="entry name" value="ZINC-TYPE ALCOHOL DEHYDROGENASE-LIKE PROTEIN C16A3.02C"/>
    <property type="match status" value="1"/>
</dbReference>
<dbReference type="InterPro" id="IPR036291">
    <property type="entry name" value="NAD(P)-bd_dom_sf"/>
</dbReference>
<dbReference type="InterPro" id="IPR013154">
    <property type="entry name" value="ADH-like_N"/>
</dbReference>
<dbReference type="Proteomes" id="UP000635606">
    <property type="component" value="Unassembled WGS sequence"/>
</dbReference>
<dbReference type="InterPro" id="IPR052733">
    <property type="entry name" value="Chloroplast_QOR"/>
</dbReference>
<sequence>MVLHAFDGPDRFREEQLDRPSPAPTEILVRVAAAGLNPVEWNASAGGWIAALHNGPPLRLGWDVAGHVADVGYGVTHLKPGDAVFGMPRFPHPAGSYAEYVTGPSRHFARVPAGMPLVEAAGLPLAGLTAWQALVDVAAVSAGQRVLVTAAAGGVGHLAVQIAKARGAFVVGTARAENHGFLRTLGVDHPVDYTTTDLSTVDPVDIVVDLVSSSGIRLREGGVHISVAGPREDGVELLVEPDVTGLRGLADLVGRGLLRVHVDEVFPFDKVVEAHDRGRTGRTRGKLVLSLATISD</sequence>
<feature type="domain" description="Enoyl reductase (ER)" evidence="1">
    <location>
        <begin position="4"/>
        <end position="289"/>
    </location>
</feature>
<dbReference type="Pfam" id="PF08240">
    <property type="entry name" value="ADH_N"/>
    <property type="match status" value="1"/>
</dbReference>
<dbReference type="InterPro" id="IPR020843">
    <property type="entry name" value="ER"/>
</dbReference>
<dbReference type="GO" id="GO:0008270">
    <property type="term" value="F:zinc ion binding"/>
    <property type="evidence" value="ECO:0007669"/>
    <property type="project" value="InterPro"/>
</dbReference>
<dbReference type="InterPro" id="IPR011032">
    <property type="entry name" value="GroES-like_sf"/>
</dbReference>
<dbReference type="SUPFAM" id="SSF51735">
    <property type="entry name" value="NAD(P)-binding Rossmann-fold domains"/>
    <property type="match status" value="1"/>
</dbReference>
<dbReference type="EMBL" id="BOPH01000086">
    <property type="protein sequence ID" value="GIJ71145.1"/>
    <property type="molecule type" value="Genomic_DNA"/>
</dbReference>
<dbReference type="Gene3D" id="3.40.50.720">
    <property type="entry name" value="NAD(P)-binding Rossmann-like Domain"/>
    <property type="match status" value="1"/>
</dbReference>
<dbReference type="SMART" id="SM00829">
    <property type="entry name" value="PKS_ER"/>
    <property type="match status" value="1"/>
</dbReference>
<keyword evidence="3" id="KW-1185">Reference proteome</keyword>
<accession>A0A8J3ZZ41</accession>
<dbReference type="Pfam" id="PF13602">
    <property type="entry name" value="ADH_zinc_N_2"/>
    <property type="match status" value="1"/>
</dbReference>
<dbReference type="InterPro" id="IPR002364">
    <property type="entry name" value="Quin_OxRdtase/zeta-crystal_CS"/>
</dbReference>
<reference evidence="2" key="1">
    <citation type="submission" date="2021-01" db="EMBL/GenBank/DDBJ databases">
        <title>Whole genome shotgun sequence of Virgisporangium ochraceum NBRC 16418.</title>
        <authorList>
            <person name="Komaki H."/>
            <person name="Tamura T."/>
        </authorList>
    </citation>
    <scope>NUCLEOTIDE SEQUENCE</scope>
    <source>
        <strain evidence="2">NBRC 16418</strain>
    </source>
</reference>
<gene>
    <name evidence="2" type="ORF">Voc01_060620</name>
</gene>
<dbReference type="GO" id="GO:0016491">
    <property type="term" value="F:oxidoreductase activity"/>
    <property type="evidence" value="ECO:0007669"/>
    <property type="project" value="InterPro"/>
</dbReference>
<proteinExistence type="predicted"/>
<comment type="caution">
    <text evidence="2">The sequence shown here is derived from an EMBL/GenBank/DDBJ whole genome shotgun (WGS) entry which is preliminary data.</text>
</comment>
<dbReference type="PROSITE" id="PS01162">
    <property type="entry name" value="QOR_ZETA_CRYSTAL"/>
    <property type="match status" value="1"/>
</dbReference>
<dbReference type="AlphaFoldDB" id="A0A8J3ZZ41"/>
<name>A0A8J3ZZ41_9ACTN</name>
<evidence type="ECO:0000313" key="2">
    <source>
        <dbReference type="EMBL" id="GIJ71145.1"/>
    </source>
</evidence>
<evidence type="ECO:0000259" key="1">
    <source>
        <dbReference type="SMART" id="SM00829"/>
    </source>
</evidence>
<dbReference type="SUPFAM" id="SSF50129">
    <property type="entry name" value="GroES-like"/>
    <property type="match status" value="1"/>
</dbReference>
<organism evidence="2 3">
    <name type="scientific">Virgisporangium ochraceum</name>
    <dbReference type="NCBI Taxonomy" id="65505"/>
    <lineage>
        <taxon>Bacteria</taxon>
        <taxon>Bacillati</taxon>
        <taxon>Actinomycetota</taxon>
        <taxon>Actinomycetes</taxon>
        <taxon>Micromonosporales</taxon>
        <taxon>Micromonosporaceae</taxon>
        <taxon>Virgisporangium</taxon>
    </lineage>
</organism>
<dbReference type="PANTHER" id="PTHR44013:SF1">
    <property type="entry name" value="ZINC-TYPE ALCOHOL DEHYDROGENASE-LIKE PROTEIN C16A3.02C"/>
    <property type="match status" value="1"/>
</dbReference>
<evidence type="ECO:0000313" key="3">
    <source>
        <dbReference type="Proteomes" id="UP000635606"/>
    </source>
</evidence>
<protein>
    <submittedName>
        <fullName evidence="2">NADPH:quinone reductase</fullName>
    </submittedName>
</protein>